<keyword evidence="3" id="KW-1185">Reference proteome</keyword>
<reference evidence="2 3" key="1">
    <citation type="journal article" date="2018" name="Sci. Rep.">
        <title>Comparative analysis of the Pocillopora damicornis genome highlights role of immune system in coral evolution.</title>
        <authorList>
            <person name="Cunning R."/>
            <person name="Bay R.A."/>
            <person name="Gillette P."/>
            <person name="Baker A.C."/>
            <person name="Traylor-Knowles N."/>
        </authorList>
    </citation>
    <scope>NUCLEOTIDE SEQUENCE [LARGE SCALE GENOMIC DNA]</scope>
    <source>
        <strain evidence="2">RSMAS</strain>
        <tissue evidence="2">Whole animal</tissue>
    </source>
</reference>
<feature type="region of interest" description="Disordered" evidence="1">
    <location>
        <begin position="106"/>
        <end position="125"/>
    </location>
</feature>
<sequence length="125" mass="13470">MTDCTFLSRLVGSLAIAIIFFSGHASGVLVRRFGCHVTTLFGGFLCTLNLGLSSLARNINTMIATLGWQNTYKIMAGVVPVLRLSGFTYSLNVQIPDIDKNVAEKDAEITSGGENPKEGQGRMEL</sequence>
<evidence type="ECO:0000313" key="2">
    <source>
        <dbReference type="EMBL" id="RMX51133.1"/>
    </source>
</evidence>
<comment type="caution">
    <text evidence="2">The sequence shown here is derived from an EMBL/GenBank/DDBJ whole genome shotgun (WGS) entry which is preliminary data.</text>
</comment>
<evidence type="ECO:0000256" key="1">
    <source>
        <dbReference type="SAM" id="MobiDB-lite"/>
    </source>
</evidence>
<name>A0A3M6UBS3_POCDA</name>
<dbReference type="Proteomes" id="UP000275408">
    <property type="component" value="Unassembled WGS sequence"/>
</dbReference>
<gene>
    <name evidence="2" type="ORF">pdam_00020548</name>
</gene>
<feature type="compositionally biased region" description="Basic and acidic residues" evidence="1">
    <location>
        <begin position="115"/>
        <end position="125"/>
    </location>
</feature>
<organism evidence="2 3">
    <name type="scientific">Pocillopora damicornis</name>
    <name type="common">Cauliflower coral</name>
    <name type="synonym">Millepora damicornis</name>
    <dbReference type="NCBI Taxonomy" id="46731"/>
    <lineage>
        <taxon>Eukaryota</taxon>
        <taxon>Metazoa</taxon>
        <taxon>Cnidaria</taxon>
        <taxon>Anthozoa</taxon>
        <taxon>Hexacorallia</taxon>
        <taxon>Scleractinia</taxon>
        <taxon>Astrocoeniina</taxon>
        <taxon>Pocilloporidae</taxon>
        <taxon>Pocillopora</taxon>
    </lineage>
</organism>
<evidence type="ECO:0000313" key="3">
    <source>
        <dbReference type="Proteomes" id="UP000275408"/>
    </source>
</evidence>
<proteinExistence type="predicted"/>
<protein>
    <submittedName>
        <fullName evidence="2">Uncharacterized protein</fullName>
    </submittedName>
</protein>
<dbReference type="AlphaFoldDB" id="A0A3M6UBS3"/>
<accession>A0A3M6UBS3</accession>
<dbReference type="EMBL" id="RCHS01001819">
    <property type="protein sequence ID" value="RMX51133.1"/>
    <property type="molecule type" value="Genomic_DNA"/>
</dbReference>